<reference evidence="2 3" key="1">
    <citation type="journal article" date="2010" name="Stand. Genomic Sci.">
        <title>Complete genome sequence of Meiothermus ruber type strain (21).</title>
        <authorList>
            <person name="Tindall B.J."/>
            <person name="Sikorski J."/>
            <person name="Lucas S."/>
            <person name="Goltsman E."/>
            <person name="Copeland A."/>
            <person name="Glavina Del Rio T."/>
            <person name="Nolan M."/>
            <person name="Tice H."/>
            <person name="Cheng J.F."/>
            <person name="Han C."/>
            <person name="Pitluck S."/>
            <person name="Liolios K."/>
            <person name="Ivanova N."/>
            <person name="Mavromatis K."/>
            <person name="Ovchinnikova G."/>
            <person name="Pati A."/>
            <person name="Fahnrich R."/>
            <person name="Goodwin L."/>
            <person name="Chen A."/>
            <person name="Palaniappan K."/>
            <person name="Land M."/>
            <person name="Hauser L."/>
            <person name="Chang Y.J."/>
            <person name="Jeffries C.D."/>
            <person name="Rohde M."/>
            <person name="Goker M."/>
            <person name="Woyke T."/>
            <person name="Bristow J."/>
            <person name="Eisen J.A."/>
            <person name="Markowitz V."/>
            <person name="Hugenholtz P."/>
            <person name="Kyrpides N.C."/>
            <person name="Klenk H.P."/>
            <person name="Lapidus A."/>
        </authorList>
    </citation>
    <scope>NUCLEOTIDE SEQUENCE [LARGE SCALE GENOMIC DNA]</scope>
    <source>
        <strain evidence="3">ATCC 35948 / DSM 1279 / VKM B-1258 / 21</strain>
    </source>
</reference>
<protein>
    <recommendedName>
        <fullName evidence="4">BrnT family toxin</fullName>
    </recommendedName>
</protein>
<dbReference type="AlphaFoldDB" id="A0A806DDW6"/>
<dbReference type="KEGG" id="mrb:Mrub_0189"/>
<evidence type="ECO:0000313" key="3">
    <source>
        <dbReference type="Proteomes" id="UP000006655"/>
    </source>
</evidence>
<evidence type="ECO:0008006" key="4">
    <source>
        <dbReference type="Google" id="ProtNLM"/>
    </source>
</evidence>
<sequence length="114" mass="12759">MERAGTVLEMGGYWSLLPSADKNWEPNVIITAEIEGKIRRKHNVRPQEVHQALADPKRRSRPVMSEGENPVALVVGSTDAGRKLTMIVILLPDSLYLVSARTARAREIAEVHYE</sequence>
<accession>A0A806DDW6</accession>
<gene>
    <name evidence="2" type="ordered locus">Mrub_0189</name>
</gene>
<organism evidence="2 3">
    <name type="scientific">Meiothermus ruber (strain ATCC 35948 / DSM 1279 / VKM B-1258 / 21)</name>
    <name type="common">Thermus ruber</name>
    <dbReference type="NCBI Taxonomy" id="504728"/>
    <lineage>
        <taxon>Bacteria</taxon>
        <taxon>Thermotogati</taxon>
        <taxon>Deinococcota</taxon>
        <taxon>Deinococci</taxon>
        <taxon>Thermales</taxon>
        <taxon>Thermaceae</taxon>
        <taxon>Meiothermus</taxon>
    </lineage>
</organism>
<name>A0A806DDW6_MEIRD</name>
<dbReference type="Proteomes" id="UP000006655">
    <property type="component" value="Chromosome"/>
</dbReference>
<evidence type="ECO:0000256" key="1">
    <source>
        <dbReference type="SAM" id="MobiDB-lite"/>
    </source>
</evidence>
<feature type="region of interest" description="Disordered" evidence="1">
    <location>
        <begin position="45"/>
        <end position="66"/>
    </location>
</feature>
<dbReference type="EMBL" id="CP001743">
    <property type="protein sequence ID" value="ADD26969.1"/>
    <property type="molecule type" value="Genomic_DNA"/>
</dbReference>
<proteinExistence type="predicted"/>
<keyword evidence="3" id="KW-1185">Reference proteome</keyword>
<evidence type="ECO:0000313" key="2">
    <source>
        <dbReference type="EMBL" id="ADD26969.1"/>
    </source>
</evidence>